<comment type="caution">
    <text evidence="2">The sequence shown here is derived from an EMBL/GenBank/DDBJ whole genome shotgun (WGS) entry which is preliminary data.</text>
</comment>
<organism evidence="2 3">
    <name type="scientific">Arthrobacter crystallopoietes BAB-32</name>
    <dbReference type="NCBI Taxonomy" id="1246476"/>
    <lineage>
        <taxon>Bacteria</taxon>
        <taxon>Bacillati</taxon>
        <taxon>Actinomycetota</taxon>
        <taxon>Actinomycetes</taxon>
        <taxon>Micrococcales</taxon>
        <taxon>Micrococcaceae</taxon>
        <taxon>Crystallibacter</taxon>
    </lineage>
</organism>
<dbReference type="Gene3D" id="1.20.58.100">
    <property type="entry name" value="Fumarate reductase/succinate dehydrogenase flavoprotein-like, C-terminal domain"/>
    <property type="match status" value="1"/>
</dbReference>
<evidence type="ECO:0000313" key="2">
    <source>
        <dbReference type="EMBL" id="EMY34973.1"/>
    </source>
</evidence>
<keyword evidence="3" id="KW-1185">Reference proteome</keyword>
<dbReference type="InterPro" id="IPR037099">
    <property type="entry name" value="Fum_R/Succ_DH_flav-like_C_sf"/>
</dbReference>
<proteinExistence type="predicted"/>
<dbReference type="AlphaFoldDB" id="N1V9L4"/>
<protein>
    <recommendedName>
        <fullName evidence="1">Fumarate reductase/succinate dehydrogenase flavoprotein-like C-terminal domain-containing protein</fullName>
    </recommendedName>
</protein>
<gene>
    <name evidence="2" type="ORF">D477_006723</name>
</gene>
<dbReference type="Pfam" id="PF02910">
    <property type="entry name" value="Succ_DH_flav_C"/>
    <property type="match status" value="1"/>
</dbReference>
<evidence type="ECO:0000313" key="3">
    <source>
        <dbReference type="Proteomes" id="UP000010729"/>
    </source>
</evidence>
<dbReference type="EMBL" id="ANPE02000091">
    <property type="protein sequence ID" value="EMY34973.1"/>
    <property type="molecule type" value="Genomic_DNA"/>
</dbReference>
<reference evidence="2 3" key="1">
    <citation type="journal article" date="2013" name="Genome Announc.">
        <title>Draft Genome Sequence of Arthrobacter crystallopoietes Strain BAB-32, Revealing Genes for Bioremediation.</title>
        <authorList>
            <person name="Joshi M.N."/>
            <person name="Pandit A.S."/>
            <person name="Sharma A."/>
            <person name="Pandya R.V."/>
            <person name="Desai S.M."/>
            <person name="Saxena A.K."/>
            <person name="Bagatharia S.B."/>
        </authorList>
    </citation>
    <scope>NUCLEOTIDE SEQUENCE [LARGE SCALE GENOMIC DNA]</scope>
    <source>
        <strain evidence="2 3">BAB-32</strain>
    </source>
</reference>
<accession>N1V9L4</accession>
<dbReference type="InterPro" id="IPR015939">
    <property type="entry name" value="Fum_Rdtase/Succ_DH_flav-like_C"/>
</dbReference>
<feature type="domain" description="Fumarate reductase/succinate dehydrogenase flavoprotein-like C-terminal" evidence="1">
    <location>
        <begin position="1"/>
        <end position="40"/>
    </location>
</feature>
<feature type="non-terminal residue" evidence="2">
    <location>
        <position position="1"/>
    </location>
</feature>
<sequence>NLLTNARLVVAAAAARRNSAGAHYRADFSQPPAGTDHLHFVNAAARRHLQEQA</sequence>
<dbReference type="SUPFAM" id="SSF46977">
    <property type="entry name" value="Succinate dehydrogenase/fumarate reductase flavoprotein C-terminal domain"/>
    <property type="match status" value="1"/>
</dbReference>
<evidence type="ECO:0000259" key="1">
    <source>
        <dbReference type="Pfam" id="PF02910"/>
    </source>
</evidence>
<dbReference type="Proteomes" id="UP000010729">
    <property type="component" value="Unassembled WGS sequence"/>
</dbReference>
<dbReference type="GO" id="GO:0016491">
    <property type="term" value="F:oxidoreductase activity"/>
    <property type="evidence" value="ECO:0007669"/>
    <property type="project" value="InterPro"/>
</dbReference>
<name>N1V9L4_9MICC</name>